<dbReference type="AlphaFoldDB" id="X1A017"/>
<gene>
    <name evidence="1" type="ORF">S01H4_30597</name>
</gene>
<proteinExistence type="predicted"/>
<feature type="non-terminal residue" evidence="1">
    <location>
        <position position="306"/>
    </location>
</feature>
<accession>X1A017</accession>
<name>X1A017_9ZZZZ</name>
<sequence length="306" mass="34085">FSTIFAISPTYPTYGLFYVSGTPDAIELRWNGVVKRRWNFETGAVEVRPALSGTGIQPRVYRDVAAYTESVSGGLGWLKILCPKGWTNTMLQIRVKGYDYSHHGSWEIVICGYNYATTSTWTNARIEVVHGEPPFHQARLGIDANGKVGIMLGTDDTVWNYPTIIISEVIAGYSQVEDWDDGWVITRTGSLVGFTTKKNVYFSVGPTRLNKIWAPCMFVGQRDPATARQTWDDFSIANKGLTNFATMWELPLPGLDGYGRTLYVDAVKVAVRDADSNDYITKTTVTRVGTTIEYVAQTLTDMNSPK</sequence>
<feature type="non-terminal residue" evidence="1">
    <location>
        <position position="1"/>
    </location>
</feature>
<reference evidence="1" key="1">
    <citation type="journal article" date="2014" name="Front. Microbiol.">
        <title>High frequency of phylogenetically diverse reductive dehalogenase-homologous genes in deep subseafloor sedimentary metagenomes.</title>
        <authorList>
            <person name="Kawai M."/>
            <person name="Futagami T."/>
            <person name="Toyoda A."/>
            <person name="Takaki Y."/>
            <person name="Nishi S."/>
            <person name="Hori S."/>
            <person name="Arai W."/>
            <person name="Tsubouchi T."/>
            <person name="Morono Y."/>
            <person name="Uchiyama I."/>
            <person name="Ito T."/>
            <person name="Fujiyama A."/>
            <person name="Inagaki F."/>
            <person name="Takami H."/>
        </authorList>
    </citation>
    <scope>NUCLEOTIDE SEQUENCE</scope>
    <source>
        <strain evidence="1">Expedition CK06-06</strain>
    </source>
</reference>
<evidence type="ECO:0000313" key="1">
    <source>
        <dbReference type="EMBL" id="GAG75164.1"/>
    </source>
</evidence>
<organism evidence="1">
    <name type="scientific">marine sediment metagenome</name>
    <dbReference type="NCBI Taxonomy" id="412755"/>
    <lineage>
        <taxon>unclassified sequences</taxon>
        <taxon>metagenomes</taxon>
        <taxon>ecological metagenomes</taxon>
    </lineage>
</organism>
<dbReference type="EMBL" id="BART01015809">
    <property type="protein sequence ID" value="GAG75164.1"/>
    <property type="molecule type" value="Genomic_DNA"/>
</dbReference>
<protein>
    <submittedName>
        <fullName evidence="1">Uncharacterized protein</fullName>
    </submittedName>
</protein>
<comment type="caution">
    <text evidence="1">The sequence shown here is derived from an EMBL/GenBank/DDBJ whole genome shotgun (WGS) entry which is preliminary data.</text>
</comment>